<gene>
    <name evidence="3" type="primary">NDAI0D01720</name>
    <name evidence="3" type="ordered locus">NDAI_0D01720</name>
</gene>
<feature type="region of interest" description="Disordered" evidence="2">
    <location>
        <begin position="1"/>
        <end position="34"/>
    </location>
</feature>
<dbReference type="Pfam" id="PF21730">
    <property type="entry name" value="Vma22_CCDC115"/>
    <property type="match status" value="1"/>
</dbReference>
<dbReference type="InterPro" id="IPR040357">
    <property type="entry name" value="Vma22/CCDC115"/>
</dbReference>
<dbReference type="GO" id="GO:1990871">
    <property type="term" value="C:Vma12-Vma22 assembly complex"/>
    <property type="evidence" value="ECO:0007669"/>
    <property type="project" value="EnsemblFungi"/>
</dbReference>
<accession>G0W9M5</accession>
<evidence type="ECO:0000313" key="3">
    <source>
        <dbReference type="EMBL" id="CCD24486.1"/>
    </source>
</evidence>
<evidence type="ECO:0000256" key="2">
    <source>
        <dbReference type="SAM" id="MobiDB-lite"/>
    </source>
</evidence>
<sequence>MTNSKQEIAKELSTPKLLERKDDDTGNDVNGDGDDPYIHLLNLLSRYDQLLEQLSNSISTGFHNLSRANYHNKDSLNGRYGKDYWDESYVGEITVEITQPPPEQQSLQQGIVHIVRKKLHTDEKADIIVEETDDDDDDTKDKLKNRKEKTNKREEKKDNDDTKKKDVSYDPILMFGGALSIPSSLRQCQTNFKGCIPLFSDLISCRMKIDRLVTKLEADKKANSTCAI</sequence>
<evidence type="ECO:0000313" key="4">
    <source>
        <dbReference type="Proteomes" id="UP000000689"/>
    </source>
</evidence>
<reference evidence="3 4" key="1">
    <citation type="journal article" date="2011" name="Proc. Natl. Acad. Sci. U.S.A.">
        <title>Evolutionary erosion of yeast sex chromosomes by mating-type switching accidents.</title>
        <authorList>
            <person name="Gordon J.L."/>
            <person name="Armisen D."/>
            <person name="Proux-Wera E."/>
            <person name="Oheigeartaigh S.S."/>
            <person name="Byrne K.P."/>
            <person name="Wolfe K.H."/>
        </authorList>
    </citation>
    <scope>NUCLEOTIDE SEQUENCE [LARGE SCALE GENOMIC DNA]</scope>
    <source>
        <strain evidence="4">ATCC 10597 / BCRC 20456 / CBS 421 / NBRC 0211 / NRRL Y-12639</strain>
    </source>
</reference>
<proteinExistence type="predicted"/>
<protein>
    <recommendedName>
        <fullName evidence="1">Vacuolar ATPase assembly protein VMA22</fullName>
    </recommendedName>
</protein>
<dbReference type="OrthoDB" id="4044452at2759"/>
<dbReference type="KEGG" id="ndi:NDAI_0D01720"/>
<dbReference type="RefSeq" id="XP_003669729.1">
    <property type="nucleotide sequence ID" value="XM_003669681.1"/>
</dbReference>
<dbReference type="OMA" id="RANYHNK"/>
<dbReference type="AlphaFoldDB" id="G0W9M5"/>
<dbReference type="STRING" id="1071378.G0W9M5"/>
<organism evidence="3 4">
    <name type="scientific">Naumovozyma dairenensis (strain ATCC 10597 / BCRC 20456 / CBS 421 / NBRC 0211 / NRRL Y-12639)</name>
    <name type="common">Saccharomyces dairenensis</name>
    <dbReference type="NCBI Taxonomy" id="1071378"/>
    <lineage>
        <taxon>Eukaryota</taxon>
        <taxon>Fungi</taxon>
        <taxon>Dikarya</taxon>
        <taxon>Ascomycota</taxon>
        <taxon>Saccharomycotina</taxon>
        <taxon>Saccharomycetes</taxon>
        <taxon>Saccharomycetales</taxon>
        <taxon>Saccharomycetaceae</taxon>
        <taxon>Naumovozyma</taxon>
    </lineage>
</organism>
<dbReference type="eggNOG" id="ENOG502S50X">
    <property type="taxonomic scope" value="Eukaryota"/>
</dbReference>
<dbReference type="PANTHER" id="PTHR31996">
    <property type="entry name" value="COILED-COIL DOMAIN-CONTAINING PROTEIN 115"/>
    <property type="match status" value="1"/>
</dbReference>
<dbReference type="Proteomes" id="UP000000689">
    <property type="component" value="Chromosome 4"/>
</dbReference>
<dbReference type="PANTHER" id="PTHR31996:SF2">
    <property type="entry name" value="COILED-COIL DOMAIN-CONTAINING PROTEIN 115"/>
    <property type="match status" value="1"/>
</dbReference>
<dbReference type="GeneID" id="11494990"/>
<dbReference type="EMBL" id="HE580270">
    <property type="protein sequence ID" value="CCD24486.1"/>
    <property type="molecule type" value="Genomic_DNA"/>
</dbReference>
<evidence type="ECO:0000256" key="1">
    <source>
        <dbReference type="ARBA" id="ARBA00093634"/>
    </source>
</evidence>
<keyword evidence="4" id="KW-1185">Reference proteome</keyword>
<dbReference type="GO" id="GO:0070072">
    <property type="term" value="P:vacuolar proton-transporting V-type ATPase complex assembly"/>
    <property type="evidence" value="ECO:0007669"/>
    <property type="project" value="EnsemblFungi"/>
</dbReference>
<dbReference type="GO" id="GO:0051082">
    <property type="term" value="F:unfolded protein binding"/>
    <property type="evidence" value="ECO:0007669"/>
    <property type="project" value="EnsemblFungi"/>
</dbReference>
<dbReference type="GO" id="GO:0007035">
    <property type="term" value="P:vacuolar acidification"/>
    <property type="evidence" value="ECO:0007669"/>
    <property type="project" value="EnsemblFungi"/>
</dbReference>
<name>G0W9M5_NAUDC</name>
<dbReference type="HOGENOM" id="CLU_089394_0_0_1"/>